<accession>A0A553NSL9</accession>
<gene>
    <name evidence="2" type="ORF">TCAL_06201</name>
</gene>
<keyword evidence="3" id="KW-1185">Reference proteome</keyword>
<name>A0A553NSL9_TIGCA</name>
<dbReference type="Proteomes" id="UP000318571">
    <property type="component" value="Chromosome 1"/>
</dbReference>
<feature type="signal peptide" evidence="1">
    <location>
        <begin position="1"/>
        <end position="24"/>
    </location>
</feature>
<keyword evidence="1" id="KW-0732">Signal</keyword>
<sequence>MAPLQRLLLGSVLIWLGGSQIGNGQDITIPSDGCSWRTEIYGHINQCDGNEVVVGSCGSGDGRDCNGLTHQLLCCDLDNFYYSNCLEFYGGYGVHLSCPELTKDPDTMVEAACGSEKGLDCHNGSSHSVKCCHGHQFDGSRVGSSGECYWLYGGRGQPVQCTRNDEAVFGRCGSGQAARCTNNQWHGIQCCRLIIVQGEDQ</sequence>
<proteinExistence type="predicted"/>
<comment type="caution">
    <text evidence="2">The sequence shown here is derived from an EMBL/GenBank/DDBJ whole genome shotgun (WGS) entry which is preliminary data.</text>
</comment>
<evidence type="ECO:0000313" key="2">
    <source>
        <dbReference type="EMBL" id="TRY68410.1"/>
    </source>
</evidence>
<organism evidence="2 3">
    <name type="scientific">Tigriopus californicus</name>
    <name type="common">Marine copepod</name>
    <dbReference type="NCBI Taxonomy" id="6832"/>
    <lineage>
        <taxon>Eukaryota</taxon>
        <taxon>Metazoa</taxon>
        <taxon>Ecdysozoa</taxon>
        <taxon>Arthropoda</taxon>
        <taxon>Crustacea</taxon>
        <taxon>Multicrustacea</taxon>
        <taxon>Hexanauplia</taxon>
        <taxon>Copepoda</taxon>
        <taxon>Harpacticoida</taxon>
        <taxon>Harpacticidae</taxon>
        <taxon>Tigriopus</taxon>
    </lineage>
</organism>
<protein>
    <recommendedName>
        <fullName evidence="4">SRCR domain-containing protein</fullName>
    </recommendedName>
</protein>
<evidence type="ECO:0008006" key="4">
    <source>
        <dbReference type="Google" id="ProtNLM"/>
    </source>
</evidence>
<evidence type="ECO:0000313" key="3">
    <source>
        <dbReference type="Proteomes" id="UP000318571"/>
    </source>
</evidence>
<feature type="chain" id="PRO_5021956317" description="SRCR domain-containing protein" evidence="1">
    <location>
        <begin position="25"/>
        <end position="201"/>
    </location>
</feature>
<dbReference type="EMBL" id="VCGU01000010">
    <property type="protein sequence ID" value="TRY68410.1"/>
    <property type="molecule type" value="Genomic_DNA"/>
</dbReference>
<reference evidence="2 3" key="1">
    <citation type="journal article" date="2018" name="Nat. Ecol. Evol.">
        <title>Genomic signatures of mitonuclear coevolution across populations of Tigriopus californicus.</title>
        <authorList>
            <person name="Barreto F.S."/>
            <person name="Watson E.T."/>
            <person name="Lima T.G."/>
            <person name="Willett C.S."/>
            <person name="Edmands S."/>
            <person name="Li W."/>
            <person name="Burton R.S."/>
        </authorList>
    </citation>
    <scope>NUCLEOTIDE SEQUENCE [LARGE SCALE GENOMIC DNA]</scope>
    <source>
        <strain evidence="2 3">San Diego</strain>
    </source>
</reference>
<evidence type="ECO:0000256" key="1">
    <source>
        <dbReference type="SAM" id="SignalP"/>
    </source>
</evidence>
<dbReference type="AlphaFoldDB" id="A0A553NSL9"/>